<keyword evidence="5 6" id="KW-0472">Membrane</keyword>
<dbReference type="SUPFAM" id="SSF103473">
    <property type="entry name" value="MFS general substrate transporter"/>
    <property type="match status" value="1"/>
</dbReference>
<feature type="transmembrane region" description="Helical" evidence="6">
    <location>
        <begin position="92"/>
        <end position="110"/>
    </location>
</feature>
<protein>
    <recommendedName>
        <fullName evidence="8">Major facilitator superfamily (MFS) profile domain-containing protein</fullName>
    </recommendedName>
</protein>
<dbReference type="PROSITE" id="PS00216">
    <property type="entry name" value="SUGAR_TRANSPORT_1"/>
    <property type="match status" value="1"/>
</dbReference>
<dbReference type="InterPro" id="IPR050360">
    <property type="entry name" value="MFS_Sugar_Transporters"/>
</dbReference>
<feature type="domain" description="Major facilitator superfamily (MFS) profile" evidence="8">
    <location>
        <begin position="1"/>
        <end position="391"/>
    </location>
</feature>
<evidence type="ECO:0000256" key="7">
    <source>
        <dbReference type="SAM" id="SignalP"/>
    </source>
</evidence>
<dbReference type="InterPro" id="IPR036259">
    <property type="entry name" value="MFS_trans_sf"/>
</dbReference>
<evidence type="ECO:0000313" key="10">
    <source>
        <dbReference type="Proteomes" id="UP000663826"/>
    </source>
</evidence>
<dbReference type="Pfam" id="PF00083">
    <property type="entry name" value="Sugar_tr"/>
    <property type="match status" value="1"/>
</dbReference>
<sequence>MFFGNLLIVIGAVVTATAIHRGAFIGGRFLTGVGVGCAGTSARSYLVEIVPPQTRGFWVGVFSCFYYIGQVSATGMMVATGRWTGNGLAWRLPLYIQAVPAGINVLSIYLCPESPRWLYANGHKDEARIVLAKLHSSTCNPCSPVVEIEMEEIREKTELDGTDKRFWDFKSLFMTASDRYRTYIAIMITVFGHLSGNAMIMYFLPVLLGQAGITSQDRKLTLTFVNSVTTMISALIASTLIDHLGRRNLMLGSTSVLVCILAIIIGLLSSYGNSMQANAGIVFIYLFVVVYSFGWTPNYSLYPAEVLSYQSRTKGLALCNLISKAVACINTFGLPVALEKLKWKTYIIFLAWDSFQGLTLEQIDEMFLEPNPREYSVKYAAALKAKEEKTA</sequence>
<dbReference type="AlphaFoldDB" id="A0A8H3BFK4"/>
<dbReference type="Proteomes" id="UP000663826">
    <property type="component" value="Unassembled WGS sequence"/>
</dbReference>
<feature type="signal peptide" evidence="7">
    <location>
        <begin position="1"/>
        <end position="18"/>
    </location>
</feature>
<feature type="transmembrane region" description="Helical" evidence="6">
    <location>
        <begin position="183"/>
        <end position="208"/>
    </location>
</feature>
<feature type="transmembrane region" description="Helical" evidence="6">
    <location>
        <begin position="57"/>
        <end position="80"/>
    </location>
</feature>
<accession>A0A8H3BFK4</accession>
<gene>
    <name evidence="9" type="ORF">RDB_LOCUS83821</name>
</gene>
<evidence type="ECO:0000259" key="8">
    <source>
        <dbReference type="PROSITE" id="PS50850"/>
    </source>
</evidence>
<evidence type="ECO:0000256" key="1">
    <source>
        <dbReference type="ARBA" id="ARBA00004141"/>
    </source>
</evidence>
<dbReference type="InterPro" id="IPR005828">
    <property type="entry name" value="MFS_sugar_transport-like"/>
</dbReference>
<dbReference type="EMBL" id="CAJMWQ010001602">
    <property type="protein sequence ID" value="CAE6456531.1"/>
    <property type="molecule type" value="Genomic_DNA"/>
</dbReference>
<keyword evidence="4 6" id="KW-1133">Transmembrane helix</keyword>
<dbReference type="GO" id="GO:0005351">
    <property type="term" value="F:carbohydrate:proton symporter activity"/>
    <property type="evidence" value="ECO:0007669"/>
    <property type="project" value="TreeGrafter"/>
</dbReference>
<name>A0A8H3BFK4_9AGAM</name>
<feature type="transmembrane region" description="Helical" evidence="6">
    <location>
        <begin position="247"/>
        <end position="268"/>
    </location>
</feature>
<evidence type="ECO:0000313" key="9">
    <source>
        <dbReference type="EMBL" id="CAE6456531.1"/>
    </source>
</evidence>
<keyword evidence="7" id="KW-0732">Signal</keyword>
<dbReference type="PROSITE" id="PS00217">
    <property type="entry name" value="SUGAR_TRANSPORT_2"/>
    <property type="match status" value="1"/>
</dbReference>
<reference evidence="9" key="1">
    <citation type="submission" date="2021-01" db="EMBL/GenBank/DDBJ databases">
        <authorList>
            <person name="Kaushik A."/>
        </authorList>
    </citation>
    <scope>NUCLEOTIDE SEQUENCE</scope>
    <source>
        <strain evidence="9">AG1-1B</strain>
    </source>
</reference>
<dbReference type="PANTHER" id="PTHR48022">
    <property type="entry name" value="PLASTIDIC GLUCOSE TRANSPORTER 4"/>
    <property type="match status" value="1"/>
</dbReference>
<comment type="similarity">
    <text evidence="2">Belongs to the major facilitator superfamily. Sugar transporter (TC 2.A.1.1) family.</text>
</comment>
<evidence type="ECO:0000256" key="5">
    <source>
        <dbReference type="ARBA" id="ARBA00023136"/>
    </source>
</evidence>
<proteinExistence type="inferred from homology"/>
<evidence type="ECO:0000256" key="2">
    <source>
        <dbReference type="ARBA" id="ARBA00010992"/>
    </source>
</evidence>
<evidence type="ECO:0000256" key="4">
    <source>
        <dbReference type="ARBA" id="ARBA00022989"/>
    </source>
</evidence>
<feature type="transmembrane region" description="Helical" evidence="6">
    <location>
        <begin position="315"/>
        <end position="338"/>
    </location>
</feature>
<feature type="transmembrane region" description="Helical" evidence="6">
    <location>
        <begin position="275"/>
        <end position="295"/>
    </location>
</feature>
<evidence type="ECO:0000256" key="3">
    <source>
        <dbReference type="ARBA" id="ARBA00022692"/>
    </source>
</evidence>
<evidence type="ECO:0000256" key="6">
    <source>
        <dbReference type="SAM" id="Phobius"/>
    </source>
</evidence>
<dbReference type="PROSITE" id="PS50850">
    <property type="entry name" value="MFS"/>
    <property type="match status" value="1"/>
</dbReference>
<comment type="caution">
    <text evidence="9">The sequence shown here is derived from an EMBL/GenBank/DDBJ whole genome shotgun (WGS) entry which is preliminary data.</text>
</comment>
<dbReference type="Gene3D" id="1.20.1250.20">
    <property type="entry name" value="MFS general substrate transporter like domains"/>
    <property type="match status" value="1"/>
</dbReference>
<organism evidence="9 10">
    <name type="scientific">Rhizoctonia solani</name>
    <dbReference type="NCBI Taxonomy" id="456999"/>
    <lineage>
        <taxon>Eukaryota</taxon>
        <taxon>Fungi</taxon>
        <taxon>Dikarya</taxon>
        <taxon>Basidiomycota</taxon>
        <taxon>Agaricomycotina</taxon>
        <taxon>Agaricomycetes</taxon>
        <taxon>Cantharellales</taxon>
        <taxon>Ceratobasidiaceae</taxon>
        <taxon>Rhizoctonia</taxon>
    </lineage>
</organism>
<dbReference type="InterPro" id="IPR020846">
    <property type="entry name" value="MFS_dom"/>
</dbReference>
<feature type="transmembrane region" description="Helical" evidence="6">
    <location>
        <begin position="220"/>
        <end position="241"/>
    </location>
</feature>
<dbReference type="PANTHER" id="PTHR48022:SF79">
    <property type="entry name" value="LACTOSE PERMEASE, PUTATIVE (AFU_ORTHOLOGUE AFUA_6G01860)-RELATED"/>
    <property type="match status" value="1"/>
</dbReference>
<feature type="chain" id="PRO_5034966096" description="Major facilitator superfamily (MFS) profile domain-containing protein" evidence="7">
    <location>
        <begin position="19"/>
        <end position="391"/>
    </location>
</feature>
<dbReference type="GO" id="GO:0016020">
    <property type="term" value="C:membrane"/>
    <property type="evidence" value="ECO:0007669"/>
    <property type="project" value="UniProtKB-SubCell"/>
</dbReference>
<comment type="subcellular location">
    <subcellularLocation>
        <location evidence="1">Membrane</location>
        <topology evidence="1">Multi-pass membrane protein</topology>
    </subcellularLocation>
</comment>
<keyword evidence="3 6" id="KW-0812">Transmembrane</keyword>
<dbReference type="InterPro" id="IPR005829">
    <property type="entry name" value="Sugar_transporter_CS"/>
</dbReference>